<dbReference type="InterPro" id="IPR052513">
    <property type="entry name" value="Thioester_dehydratase-like"/>
</dbReference>
<evidence type="ECO:0000259" key="2">
    <source>
        <dbReference type="Pfam" id="PF12172"/>
    </source>
</evidence>
<dbReference type="SUPFAM" id="SSF50249">
    <property type="entry name" value="Nucleic acid-binding proteins"/>
    <property type="match status" value="1"/>
</dbReference>
<dbReference type="InterPro" id="IPR002878">
    <property type="entry name" value="ChsH2_C"/>
</dbReference>
<feature type="domain" description="ChsH2 rubredoxin-like zinc ribbon" evidence="2">
    <location>
        <begin position="21"/>
        <end position="56"/>
    </location>
</feature>
<keyword evidence="4" id="KW-1185">Reference proteome</keyword>
<evidence type="ECO:0000313" key="3">
    <source>
        <dbReference type="EMBL" id="GGL92647.1"/>
    </source>
</evidence>
<dbReference type="GO" id="GO:0003677">
    <property type="term" value="F:DNA binding"/>
    <property type="evidence" value="ECO:0007669"/>
    <property type="project" value="UniProtKB-KW"/>
</dbReference>
<evidence type="ECO:0000259" key="1">
    <source>
        <dbReference type="Pfam" id="PF01796"/>
    </source>
</evidence>
<name>A0A917SQ83_9RHOB</name>
<dbReference type="AlphaFoldDB" id="A0A917SQ83"/>
<protein>
    <submittedName>
        <fullName evidence="3">DNA-binding protein</fullName>
    </submittedName>
</protein>
<gene>
    <name evidence="3" type="ORF">GCM10011534_13600</name>
</gene>
<organism evidence="3 4">
    <name type="scientific">Pseudooceanicola nanhaiensis</name>
    <dbReference type="NCBI Taxonomy" id="375761"/>
    <lineage>
        <taxon>Bacteria</taxon>
        <taxon>Pseudomonadati</taxon>
        <taxon>Pseudomonadota</taxon>
        <taxon>Alphaproteobacteria</taxon>
        <taxon>Rhodobacterales</taxon>
        <taxon>Paracoccaceae</taxon>
        <taxon>Pseudooceanicola</taxon>
    </lineage>
</organism>
<dbReference type="PANTHER" id="PTHR34075">
    <property type="entry name" value="BLR3430 PROTEIN"/>
    <property type="match status" value="1"/>
</dbReference>
<dbReference type="Pfam" id="PF01796">
    <property type="entry name" value="OB_ChsH2_C"/>
    <property type="match status" value="1"/>
</dbReference>
<reference evidence="3" key="2">
    <citation type="submission" date="2020-09" db="EMBL/GenBank/DDBJ databases">
        <authorList>
            <person name="Sun Q."/>
            <person name="Zhou Y."/>
        </authorList>
    </citation>
    <scope>NUCLEOTIDE SEQUENCE</scope>
    <source>
        <strain evidence="3">CGMCC 1.6293</strain>
    </source>
</reference>
<comment type="caution">
    <text evidence="3">The sequence shown here is derived from an EMBL/GenBank/DDBJ whole genome shotgun (WGS) entry which is preliminary data.</text>
</comment>
<dbReference type="PANTHER" id="PTHR34075:SF5">
    <property type="entry name" value="BLR3430 PROTEIN"/>
    <property type="match status" value="1"/>
</dbReference>
<accession>A0A917SQ83</accession>
<dbReference type="EMBL" id="BMLF01000001">
    <property type="protein sequence ID" value="GGL92647.1"/>
    <property type="molecule type" value="Genomic_DNA"/>
</dbReference>
<proteinExistence type="predicted"/>
<reference evidence="3" key="1">
    <citation type="journal article" date="2014" name="Int. J. Syst. Evol. Microbiol.">
        <title>Complete genome sequence of Corynebacterium casei LMG S-19264T (=DSM 44701T), isolated from a smear-ripened cheese.</title>
        <authorList>
            <consortium name="US DOE Joint Genome Institute (JGI-PGF)"/>
            <person name="Walter F."/>
            <person name="Albersmeier A."/>
            <person name="Kalinowski J."/>
            <person name="Ruckert C."/>
        </authorList>
    </citation>
    <scope>NUCLEOTIDE SEQUENCE</scope>
    <source>
        <strain evidence="3">CGMCC 1.6293</strain>
    </source>
</reference>
<keyword evidence="3" id="KW-0238">DNA-binding</keyword>
<evidence type="ECO:0000313" key="4">
    <source>
        <dbReference type="Proteomes" id="UP000649829"/>
    </source>
</evidence>
<dbReference type="Pfam" id="PF12172">
    <property type="entry name" value="zf-ChsH2"/>
    <property type="match status" value="1"/>
</dbReference>
<dbReference type="Proteomes" id="UP000649829">
    <property type="component" value="Unassembled WGS sequence"/>
</dbReference>
<sequence>MTEMIHKYPKVAKNEETKPFWDAAQEGRFLVRRCPACKEIHWYPRTLCPLCHKAETEWEEHSGEGEIYTWTVMRKSPTGPFALGYVKLDGGPHVYVRFRDGVTEGLEIGKRTRMVFDRISDEDVYLFADLA</sequence>
<dbReference type="InterPro" id="IPR022002">
    <property type="entry name" value="ChsH2_Znr"/>
</dbReference>
<dbReference type="RefSeq" id="WP_028286197.1">
    <property type="nucleotide sequence ID" value="NZ_BMLF01000001.1"/>
</dbReference>
<dbReference type="InterPro" id="IPR012340">
    <property type="entry name" value="NA-bd_OB-fold"/>
</dbReference>
<dbReference type="Gene3D" id="6.10.30.10">
    <property type="match status" value="1"/>
</dbReference>
<feature type="domain" description="ChsH2 C-terminal OB-fold" evidence="1">
    <location>
        <begin position="58"/>
        <end position="117"/>
    </location>
</feature>